<keyword evidence="3" id="KW-1185">Reference proteome</keyword>
<comment type="caution">
    <text evidence="2">The sequence shown here is derived from an EMBL/GenBank/DDBJ whole genome shotgun (WGS) entry which is preliminary data.</text>
</comment>
<dbReference type="Pfam" id="PF04248">
    <property type="entry name" value="NTP_transf_9"/>
    <property type="match status" value="1"/>
</dbReference>
<dbReference type="OrthoDB" id="9815163at2"/>
<protein>
    <submittedName>
        <fullName evidence="2">DUF427 domain-containing protein</fullName>
    </submittedName>
</protein>
<evidence type="ECO:0000313" key="3">
    <source>
        <dbReference type="Proteomes" id="UP000297737"/>
    </source>
</evidence>
<accession>A0A4Y9ELX0</accession>
<feature type="domain" description="DUF427" evidence="1">
    <location>
        <begin position="26"/>
        <end position="118"/>
    </location>
</feature>
<dbReference type="PANTHER" id="PTHR34310:SF9">
    <property type="entry name" value="BLR5716 PROTEIN"/>
    <property type="match status" value="1"/>
</dbReference>
<organism evidence="2 3">
    <name type="scientific">Glacieibacterium arshaanense</name>
    <dbReference type="NCBI Taxonomy" id="2511025"/>
    <lineage>
        <taxon>Bacteria</taxon>
        <taxon>Pseudomonadati</taxon>
        <taxon>Pseudomonadota</taxon>
        <taxon>Alphaproteobacteria</taxon>
        <taxon>Sphingomonadales</taxon>
        <taxon>Sphingosinicellaceae</taxon>
        <taxon>Glacieibacterium</taxon>
    </lineage>
</organism>
<dbReference type="AlphaFoldDB" id="A0A4Y9ELX0"/>
<gene>
    <name evidence="2" type="ORF">EUV02_07590</name>
</gene>
<dbReference type="InterPro" id="IPR038694">
    <property type="entry name" value="DUF427_sf"/>
</dbReference>
<proteinExistence type="predicted"/>
<dbReference type="EMBL" id="SIHO01000002">
    <property type="protein sequence ID" value="TFU03055.1"/>
    <property type="molecule type" value="Genomic_DNA"/>
</dbReference>
<dbReference type="PANTHER" id="PTHR34310">
    <property type="entry name" value="DUF427 DOMAIN PROTEIN (AFU_ORTHOLOGUE AFUA_3G02220)"/>
    <property type="match status" value="1"/>
</dbReference>
<evidence type="ECO:0000259" key="1">
    <source>
        <dbReference type="Pfam" id="PF04248"/>
    </source>
</evidence>
<dbReference type="Gene3D" id="2.170.150.40">
    <property type="entry name" value="Domain of unknown function (DUF427)"/>
    <property type="match status" value="1"/>
</dbReference>
<evidence type="ECO:0000313" key="2">
    <source>
        <dbReference type="EMBL" id="TFU03055.1"/>
    </source>
</evidence>
<reference evidence="2 3" key="1">
    <citation type="submission" date="2019-02" db="EMBL/GenBank/DDBJ databases">
        <title>Polymorphobacter sp. isolated from the lake at the Tibet of China.</title>
        <authorList>
            <person name="Li A."/>
        </authorList>
    </citation>
    <scope>NUCLEOTIDE SEQUENCE [LARGE SCALE GENOMIC DNA]</scope>
    <source>
        <strain evidence="2 3">DJ1R-1</strain>
    </source>
</reference>
<sequence>MRASLSHRNPRVCFVTITITPNPNYVRVSFAGHVIAESIRSLVLVEGDLPPVVYIPRADVDLDLCAPTGHVTHCPHKGDAVHFSIVIHDRRAENALWSYENPLPEVAAIAGHVAFYPDRVDSIVSGKPDLRGGSLA</sequence>
<name>A0A4Y9ELX0_9SPHN</name>
<dbReference type="Proteomes" id="UP000297737">
    <property type="component" value="Unassembled WGS sequence"/>
</dbReference>
<dbReference type="InterPro" id="IPR007361">
    <property type="entry name" value="DUF427"/>
</dbReference>